<name>A0A1J0EJJ3_9PSED</name>
<protein>
    <recommendedName>
        <fullName evidence="3">DUF1320 domain-containing protein</fullName>
    </recommendedName>
</protein>
<dbReference type="Pfam" id="PF07030">
    <property type="entry name" value="Phage_Mu_Gp36"/>
    <property type="match status" value="1"/>
</dbReference>
<dbReference type="AlphaFoldDB" id="A0A1J0EJJ3"/>
<dbReference type="EMBL" id="CP017886">
    <property type="protein sequence ID" value="APC16293.1"/>
    <property type="molecule type" value="Genomic_DNA"/>
</dbReference>
<dbReference type="Proteomes" id="UP000182567">
    <property type="component" value="Chromosome"/>
</dbReference>
<dbReference type="InterPro" id="IPR009752">
    <property type="entry name" value="Phage_Mu_GpJ"/>
</dbReference>
<evidence type="ECO:0000313" key="1">
    <source>
        <dbReference type="EMBL" id="APC16293.1"/>
    </source>
</evidence>
<reference evidence="2" key="1">
    <citation type="submission" date="2016-10" db="EMBL/GenBank/DDBJ databases">
        <title>Pseudomonas frederiksbergensis ERGS4:02 complete genome.</title>
        <authorList>
            <person name="Kumar R."/>
            <person name="Acharya V."/>
            <person name="Singh D."/>
        </authorList>
    </citation>
    <scope>NUCLEOTIDE SEQUENCE [LARGE SCALE GENOMIC DNA]</scope>
    <source>
        <strain evidence="2">ERGS4:02</strain>
    </source>
</reference>
<dbReference type="GeneID" id="46908838"/>
<proteinExistence type="predicted"/>
<gene>
    <name evidence="1" type="ORF">BLL42_11345</name>
</gene>
<sequence>MNITLPSAAQLMHRFGEEEITQLAVKPPRNPIESDLLLAAAQGKPLDGWSAEEVETAMDALARIADAVSRACSEVSFYLRFRKPGEDAPVWVTDDLPELARYHLQGTAVEESTMRLRYRDIIKRLEKLATEDEARGASEAGDSGLQIAHPPRLFSRKTLGRL</sequence>
<dbReference type="OrthoDB" id="6886681at2"/>
<evidence type="ECO:0008006" key="3">
    <source>
        <dbReference type="Google" id="ProtNLM"/>
    </source>
</evidence>
<organism evidence="1 2">
    <name type="scientific">Pseudomonas frederiksbergensis</name>
    <dbReference type="NCBI Taxonomy" id="104087"/>
    <lineage>
        <taxon>Bacteria</taxon>
        <taxon>Pseudomonadati</taxon>
        <taxon>Pseudomonadota</taxon>
        <taxon>Gammaproteobacteria</taxon>
        <taxon>Pseudomonadales</taxon>
        <taxon>Pseudomonadaceae</taxon>
        <taxon>Pseudomonas</taxon>
    </lineage>
</organism>
<dbReference type="RefSeq" id="WP_071552205.1">
    <property type="nucleotide sequence ID" value="NZ_CP017886.1"/>
</dbReference>
<evidence type="ECO:0000313" key="2">
    <source>
        <dbReference type="Proteomes" id="UP000182567"/>
    </source>
</evidence>
<accession>A0A1J0EJJ3</accession>